<dbReference type="RefSeq" id="XP_062681115.1">
    <property type="nucleotide sequence ID" value="XM_062822394.1"/>
</dbReference>
<feature type="region of interest" description="Disordered" evidence="1">
    <location>
        <begin position="1"/>
        <end position="39"/>
    </location>
</feature>
<proteinExistence type="predicted"/>
<dbReference type="GeneID" id="87859548"/>
<evidence type="ECO:0000313" key="3">
    <source>
        <dbReference type="Proteomes" id="UP001278500"/>
    </source>
</evidence>
<sequence>MPMEANWSSTHYSPINDGDISGSMSNTHPDISGVQETVDYDGSGMDLELVPYTQPDSGHTGQTLYSTNHYAGPPLDMPPTGVYPYIFPTPEQSIPGGSDYGWFPTRSFPGVNYMEGVESTQNTGMMYSANPERSFDVMNYDNNHNFHRSVVLPPSSFNRNFPGVHGMDSMVLEGTPMHDYADIHAQSHNFGLSLDLDPTLTIPTSTMPNSIPLLSPALSPLTPAEPTIATATPTTVADYDHNYGHGYDPDYDPSYDTPAPDLPEQEMNTTVRRSRSRERNRRRVYRTSYDHHPSHRYTCHPCRFSTDVRRDFARHEDTSKHKKKVVTTGKTRGGTAGGDTARTRTTARGGWGGNTTDARNARRAGRDRSVRDQVQESV</sequence>
<feature type="compositionally biased region" description="Basic and acidic residues" evidence="1">
    <location>
        <begin position="364"/>
        <end position="378"/>
    </location>
</feature>
<feature type="compositionally biased region" description="Polar residues" evidence="1">
    <location>
        <begin position="1"/>
        <end position="13"/>
    </location>
</feature>
<gene>
    <name evidence="2" type="ORF">B0H65DRAFT_245776</name>
</gene>
<reference evidence="2" key="1">
    <citation type="journal article" date="2023" name="Mol. Phylogenet. Evol.">
        <title>Genome-scale phylogeny and comparative genomics of the fungal order Sordariales.</title>
        <authorList>
            <person name="Hensen N."/>
            <person name="Bonometti L."/>
            <person name="Westerberg I."/>
            <person name="Brannstrom I.O."/>
            <person name="Guillou S."/>
            <person name="Cros-Aarteil S."/>
            <person name="Calhoun S."/>
            <person name="Haridas S."/>
            <person name="Kuo A."/>
            <person name="Mondo S."/>
            <person name="Pangilinan J."/>
            <person name="Riley R."/>
            <person name="LaButti K."/>
            <person name="Andreopoulos B."/>
            <person name="Lipzen A."/>
            <person name="Chen C."/>
            <person name="Yan M."/>
            <person name="Daum C."/>
            <person name="Ng V."/>
            <person name="Clum A."/>
            <person name="Steindorff A."/>
            <person name="Ohm R.A."/>
            <person name="Martin F."/>
            <person name="Silar P."/>
            <person name="Natvig D.O."/>
            <person name="Lalanne C."/>
            <person name="Gautier V."/>
            <person name="Ament-Velasquez S.L."/>
            <person name="Kruys A."/>
            <person name="Hutchinson M.I."/>
            <person name="Powell A.J."/>
            <person name="Barry K."/>
            <person name="Miller A.N."/>
            <person name="Grigoriev I.V."/>
            <person name="Debuchy R."/>
            <person name="Gladieux P."/>
            <person name="Hiltunen Thoren M."/>
            <person name="Johannesson H."/>
        </authorList>
    </citation>
    <scope>NUCLEOTIDE SEQUENCE</scope>
    <source>
        <strain evidence="2">CBS 560.94</strain>
    </source>
</reference>
<name>A0AAE0JDT5_9PEZI</name>
<feature type="region of interest" description="Disordered" evidence="1">
    <location>
        <begin position="255"/>
        <end position="284"/>
    </location>
</feature>
<organism evidence="2 3">
    <name type="scientific">Neurospora tetraspora</name>
    <dbReference type="NCBI Taxonomy" id="94610"/>
    <lineage>
        <taxon>Eukaryota</taxon>
        <taxon>Fungi</taxon>
        <taxon>Dikarya</taxon>
        <taxon>Ascomycota</taxon>
        <taxon>Pezizomycotina</taxon>
        <taxon>Sordariomycetes</taxon>
        <taxon>Sordariomycetidae</taxon>
        <taxon>Sordariales</taxon>
        <taxon>Sordariaceae</taxon>
        <taxon>Neurospora</taxon>
    </lineage>
</organism>
<feature type="region of interest" description="Disordered" evidence="1">
    <location>
        <begin position="314"/>
        <end position="378"/>
    </location>
</feature>
<evidence type="ECO:0000313" key="2">
    <source>
        <dbReference type="EMBL" id="KAK3343322.1"/>
    </source>
</evidence>
<feature type="compositionally biased region" description="Basic residues" evidence="1">
    <location>
        <begin position="272"/>
        <end position="284"/>
    </location>
</feature>
<comment type="caution">
    <text evidence="2">The sequence shown here is derived from an EMBL/GenBank/DDBJ whole genome shotgun (WGS) entry which is preliminary data.</text>
</comment>
<dbReference type="Proteomes" id="UP001278500">
    <property type="component" value="Unassembled WGS sequence"/>
</dbReference>
<keyword evidence="3" id="KW-1185">Reference proteome</keyword>
<dbReference type="EMBL" id="JAUEPP010000005">
    <property type="protein sequence ID" value="KAK3343322.1"/>
    <property type="molecule type" value="Genomic_DNA"/>
</dbReference>
<protein>
    <submittedName>
        <fullName evidence="2">Uncharacterized protein</fullName>
    </submittedName>
</protein>
<reference evidence="2" key="2">
    <citation type="submission" date="2023-06" db="EMBL/GenBank/DDBJ databases">
        <authorList>
            <consortium name="Lawrence Berkeley National Laboratory"/>
            <person name="Haridas S."/>
            <person name="Hensen N."/>
            <person name="Bonometti L."/>
            <person name="Westerberg I."/>
            <person name="Brannstrom I.O."/>
            <person name="Guillou S."/>
            <person name="Cros-Aarteil S."/>
            <person name="Calhoun S."/>
            <person name="Kuo A."/>
            <person name="Mondo S."/>
            <person name="Pangilinan J."/>
            <person name="Riley R."/>
            <person name="Labutti K."/>
            <person name="Andreopoulos B."/>
            <person name="Lipzen A."/>
            <person name="Chen C."/>
            <person name="Yanf M."/>
            <person name="Daum C."/>
            <person name="Ng V."/>
            <person name="Clum A."/>
            <person name="Steindorff A."/>
            <person name="Ohm R."/>
            <person name="Martin F."/>
            <person name="Silar P."/>
            <person name="Natvig D."/>
            <person name="Lalanne C."/>
            <person name="Gautier V."/>
            <person name="Ament-Velasquez S.L."/>
            <person name="Kruys A."/>
            <person name="Hutchinson M.I."/>
            <person name="Powell A.J."/>
            <person name="Barry K."/>
            <person name="Miller A.N."/>
            <person name="Grigoriev I.V."/>
            <person name="Debuchy R."/>
            <person name="Gladieux P."/>
            <person name="Thoren M.H."/>
            <person name="Johannesson H."/>
        </authorList>
    </citation>
    <scope>NUCLEOTIDE SEQUENCE</scope>
    <source>
        <strain evidence="2">CBS 560.94</strain>
    </source>
</reference>
<accession>A0AAE0JDT5</accession>
<feature type="compositionally biased region" description="Low complexity" evidence="1">
    <location>
        <begin position="338"/>
        <end position="358"/>
    </location>
</feature>
<evidence type="ECO:0000256" key="1">
    <source>
        <dbReference type="SAM" id="MobiDB-lite"/>
    </source>
</evidence>
<dbReference type="AlphaFoldDB" id="A0AAE0JDT5"/>